<evidence type="ECO:0000256" key="1">
    <source>
        <dbReference type="ARBA" id="ARBA00006484"/>
    </source>
</evidence>
<dbReference type="CDD" id="cd05327">
    <property type="entry name" value="retinol-DH_like_SDR_c_like"/>
    <property type="match status" value="1"/>
</dbReference>
<comment type="caution">
    <text evidence="5">The sequence shown here is derived from an EMBL/GenBank/DDBJ whole genome shotgun (WGS) entry which is preliminary data.</text>
</comment>
<dbReference type="InterPro" id="IPR036291">
    <property type="entry name" value="NAD(P)-bd_dom_sf"/>
</dbReference>
<protein>
    <submittedName>
        <fullName evidence="5">NAD(P)-dependent dehydrogenase (Short-subunit alcohol dehydrogenase family)</fullName>
    </submittedName>
</protein>
<dbReference type="Pfam" id="PF00106">
    <property type="entry name" value="adh_short"/>
    <property type="match status" value="1"/>
</dbReference>
<organism evidence="5 6">
    <name type="scientific">Nocardioides marmoribigeumensis</name>
    <dbReference type="NCBI Taxonomy" id="433649"/>
    <lineage>
        <taxon>Bacteria</taxon>
        <taxon>Bacillati</taxon>
        <taxon>Actinomycetota</taxon>
        <taxon>Actinomycetes</taxon>
        <taxon>Propionibacteriales</taxon>
        <taxon>Nocardioidaceae</taxon>
        <taxon>Nocardioides</taxon>
    </lineage>
</organism>
<sequence>MATYDWTPDRLPDLSGRTAVVTGGNSGIGLHTALELARHGAAVTLACRNTDSAAEAAQRIRRETGATAEVARLDLSSLASVEEFADQWQGPIDLLVNNAGVMTPPRYRETEDGFELQLGTNHLGHFALTGRLLPALLEAPAARVVAVSSVAHHAGADDLLEANPRSSYSPQRAYGNSKLANILFADELQRQAAAHGASLTAAAAHPGVAHTNLVTSSDGLGAIPGVKHVAPLFLKLVFQSAAKGAWGPLYAATEAEPGSYTGPQRMREQRGPVGPARRQRRARDEQLAKDLWALSEEKTGVTYAWPA</sequence>
<evidence type="ECO:0000256" key="3">
    <source>
        <dbReference type="RuleBase" id="RU000363"/>
    </source>
</evidence>
<comment type="similarity">
    <text evidence="1 3">Belongs to the short-chain dehydrogenases/reductases (SDR) family.</text>
</comment>
<keyword evidence="2" id="KW-0560">Oxidoreductase</keyword>
<dbReference type="SUPFAM" id="SSF51735">
    <property type="entry name" value="NAD(P)-binding Rossmann-fold domains"/>
    <property type="match status" value="1"/>
</dbReference>
<dbReference type="PANTHER" id="PTHR24320:SF148">
    <property type="entry name" value="NAD(P)-BINDING ROSSMANN-FOLD SUPERFAMILY PROTEIN"/>
    <property type="match status" value="1"/>
</dbReference>
<dbReference type="PANTHER" id="PTHR24320">
    <property type="entry name" value="RETINOL DEHYDROGENASE"/>
    <property type="match status" value="1"/>
</dbReference>
<dbReference type="Proteomes" id="UP001183648">
    <property type="component" value="Unassembled WGS sequence"/>
</dbReference>
<evidence type="ECO:0000313" key="6">
    <source>
        <dbReference type="Proteomes" id="UP001183648"/>
    </source>
</evidence>
<name>A0ABU2BW98_9ACTN</name>
<evidence type="ECO:0000313" key="5">
    <source>
        <dbReference type="EMBL" id="MDR7362895.1"/>
    </source>
</evidence>
<evidence type="ECO:0000256" key="4">
    <source>
        <dbReference type="SAM" id="MobiDB-lite"/>
    </source>
</evidence>
<reference evidence="5 6" key="1">
    <citation type="submission" date="2023-07" db="EMBL/GenBank/DDBJ databases">
        <title>Sequencing the genomes of 1000 actinobacteria strains.</title>
        <authorList>
            <person name="Klenk H.-P."/>
        </authorList>
    </citation>
    <scope>NUCLEOTIDE SEQUENCE [LARGE SCALE GENOMIC DNA]</scope>
    <source>
        <strain evidence="5 6">DSM 19426</strain>
    </source>
</reference>
<dbReference type="PRINTS" id="PR00080">
    <property type="entry name" value="SDRFAMILY"/>
</dbReference>
<dbReference type="PRINTS" id="PR00081">
    <property type="entry name" value="GDHRDH"/>
</dbReference>
<dbReference type="EMBL" id="JAVDYG010000001">
    <property type="protein sequence ID" value="MDR7362895.1"/>
    <property type="molecule type" value="Genomic_DNA"/>
</dbReference>
<gene>
    <name evidence="5" type="ORF">J2S63_002448</name>
</gene>
<dbReference type="Gene3D" id="3.40.50.720">
    <property type="entry name" value="NAD(P)-binding Rossmann-like Domain"/>
    <property type="match status" value="1"/>
</dbReference>
<accession>A0ABU2BW98</accession>
<dbReference type="NCBIfam" id="NF004846">
    <property type="entry name" value="PRK06197.1"/>
    <property type="match status" value="1"/>
</dbReference>
<feature type="region of interest" description="Disordered" evidence="4">
    <location>
        <begin position="256"/>
        <end position="284"/>
    </location>
</feature>
<evidence type="ECO:0000256" key="2">
    <source>
        <dbReference type="ARBA" id="ARBA00023002"/>
    </source>
</evidence>
<proteinExistence type="inferred from homology"/>
<dbReference type="RefSeq" id="WP_310302515.1">
    <property type="nucleotide sequence ID" value="NZ_BAAAPS010000013.1"/>
</dbReference>
<keyword evidence="6" id="KW-1185">Reference proteome</keyword>
<dbReference type="InterPro" id="IPR002347">
    <property type="entry name" value="SDR_fam"/>
</dbReference>